<accession>A0A7G9Z2S2</accession>
<dbReference type="Pfam" id="PF14319">
    <property type="entry name" value="Zn_Tnp_IS91"/>
    <property type="match status" value="1"/>
</dbReference>
<reference evidence="4" key="1">
    <citation type="submission" date="2020-06" db="EMBL/GenBank/DDBJ databases">
        <title>Unique genomic features of the anaerobic methanotrophic archaea.</title>
        <authorList>
            <person name="Chadwick G.L."/>
            <person name="Skennerton C.T."/>
            <person name="Laso-Perez R."/>
            <person name="Leu A.O."/>
            <person name="Speth D.R."/>
            <person name="Yu H."/>
            <person name="Morgan-Lang C."/>
            <person name="Hatzenpichler R."/>
            <person name="Goudeau D."/>
            <person name="Malmstrom R."/>
            <person name="Brazelton W.J."/>
            <person name="Woyke T."/>
            <person name="Hallam S.J."/>
            <person name="Tyson G.W."/>
            <person name="Wegener G."/>
            <person name="Boetius A."/>
            <person name="Orphan V."/>
        </authorList>
    </citation>
    <scope>NUCLEOTIDE SEQUENCE</scope>
</reference>
<evidence type="ECO:0000259" key="2">
    <source>
        <dbReference type="Pfam" id="PF04986"/>
    </source>
</evidence>
<organism evidence="4">
    <name type="scientific">Candidatus Methanophaga sp. ANME-1 ERB7</name>
    <dbReference type="NCBI Taxonomy" id="2759913"/>
    <lineage>
        <taxon>Archaea</taxon>
        <taxon>Methanobacteriati</taxon>
        <taxon>Methanobacteriota</taxon>
        <taxon>Stenosarchaea group</taxon>
        <taxon>Methanomicrobia</taxon>
        <taxon>Candidatus Methanophagales</taxon>
        <taxon>Candidatus Methanophagaceae</taxon>
        <taxon>Candidatus Methanophaga</taxon>
    </lineage>
</organism>
<feature type="transmembrane region" description="Helical" evidence="1">
    <location>
        <begin position="206"/>
        <end position="224"/>
    </location>
</feature>
<dbReference type="PANTHER" id="PTHR37023:SF1">
    <property type="entry name" value="ISSOD25 TRANSPOSASE TNPA_ISSOD25"/>
    <property type="match status" value="1"/>
</dbReference>
<keyword evidence="1" id="KW-1133">Transmembrane helix</keyword>
<dbReference type="GO" id="GO:0003677">
    <property type="term" value="F:DNA binding"/>
    <property type="evidence" value="ECO:0007669"/>
    <property type="project" value="InterPro"/>
</dbReference>
<dbReference type="Pfam" id="PF04986">
    <property type="entry name" value="Y2_Tnp"/>
    <property type="match status" value="1"/>
</dbReference>
<dbReference type="GO" id="GO:0004803">
    <property type="term" value="F:transposase activity"/>
    <property type="evidence" value="ECO:0007669"/>
    <property type="project" value="InterPro"/>
</dbReference>
<evidence type="ECO:0000259" key="3">
    <source>
        <dbReference type="Pfam" id="PF14319"/>
    </source>
</evidence>
<dbReference type="PANTHER" id="PTHR37023">
    <property type="entry name" value="TRANSPOSASE"/>
    <property type="match status" value="1"/>
</dbReference>
<keyword evidence="1" id="KW-0472">Membrane</keyword>
<evidence type="ECO:0000256" key="1">
    <source>
        <dbReference type="SAM" id="Phobius"/>
    </source>
</evidence>
<feature type="domain" description="Transposase zinc-binding" evidence="3">
    <location>
        <begin position="42"/>
        <end position="123"/>
    </location>
</feature>
<feature type="domain" description="Transposase IS801/IS1294" evidence="2">
    <location>
        <begin position="165"/>
        <end position="203"/>
    </location>
</feature>
<dbReference type="EMBL" id="MT631586">
    <property type="protein sequence ID" value="QNO54556.1"/>
    <property type="molecule type" value="Genomic_DNA"/>
</dbReference>
<sequence length="257" mass="29400">MHPDIFASGTCLFIVLLCLTTDAPLTVKHIFEDNLNWAAFRLAEKDNLRDVEIKEVNKMLSCKDESRGFFTYECEHCGITKTVYFGCNSRICTNCGKNYTDTWAKSLQNALFNVPHRHAVFTISDALWPIVRINRFLQKVLMDATIAAINDTISHKHRNGRLTAGAVVVLHPFSRSLDFNPHIHILVTEGGFDRHSRFIHQKIRCSPLIVGVFISFIFNFYLQCNNKKMNEGSKKNEDANGRITIRHAPIRIAIFME</sequence>
<keyword evidence="1" id="KW-0812">Transmembrane</keyword>
<protein>
    <submittedName>
        <fullName evidence="4">Uncharacterized protein</fullName>
    </submittedName>
</protein>
<name>A0A7G9Z2S2_9EURY</name>
<dbReference type="InterPro" id="IPR007069">
    <property type="entry name" value="Transposase_32"/>
</dbReference>
<proteinExistence type="predicted"/>
<dbReference type="AlphaFoldDB" id="A0A7G9Z2S2"/>
<dbReference type="GO" id="GO:0006313">
    <property type="term" value="P:DNA transposition"/>
    <property type="evidence" value="ECO:0007669"/>
    <property type="project" value="InterPro"/>
</dbReference>
<evidence type="ECO:0000313" key="4">
    <source>
        <dbReference type="EMBL" id="QNO54556.1"/>
    </source>
</evidence>
<gene>
    <name evidence="4" type="ORF">KENJCFKB_00016</name>
</gene>
<dbReference type="InterPro" id="IPR026889">
    <property type="entry name" value="Zn_Tnp"/>
</dbReference>